<dbReference type="Pfam" id="PF00072">
    <property type="entry name" value="Response_reg"/>
    <property type="match status" value="1"/>
</dbReference>
<feature type="domain" description="Response regulatory" evidence="3">
    <location>
        <begin position="10"/>
        <end position="118"/>
    </location>
</feature>
<organism evidence="4 5">
    <name type="scientific">Bradyrhizobium erythrophlei</name>
    <dbReference type="NCBI Taxonomy" id="1437360"/>
    <lineage>
        <taxon>Bacteria</taxon>
        <taxon>Pseudomonadati</taxon>
        <taxon>Pseudomonadota</taxon>
        <taxon>Alphaproteobacteria</taxon>
        <taxon>Hyphomicrobiales</taxon>
        <taxon>Nitrobacteraceae</taxon>
        <taxon>Bradyrhizobium</taxon>
    </lineage>
</organism>
<dbReference type="PANTHER" id="PTHR44591:SF21">
    <property type="entry name" value="TWO-COMPONENT RESPONSE REGULATOR"/>
    <property type="match status" value="1"/>
</dbReference>
<proteinExistence type="predicted"/>
<dbReference type="Gene3D" id="3.40.50.2300">
    <property type="match status" value="1"/>
</dbReference>
<sequence length="118" mass="12944">MGYTRSIHQTAIVVEDDTIQRDMIALLLKEGHFDVIQCEDGETAALAIKMRHPSLLVTDIKLTGRMNGIELAQWALDCDPAVRVLVISGLAPPSDLPDGVKFFAKPVYPSTLLRELAS</sequence>
<evidence type="ECO:0000256" key="1">
    <source>
        <dbReference type="ARBA" id="ARBA00022553"/>
    </source>
</evidence>
<dbReference type="GO" id="GO:0000160">
    <property type="term" value="P:phosphorelay signal transduction system"/>
    <property type="evidence" value="ECO:0007669"/>
    <property type="project" value="InterPro"/>
</dbReference>
<protein>
    <submittedName>
        <fullName evidence="4">Response regulator receiver domain-containing protein</fullName>
    </submittedName>
</protein>
<evidence type="ECO:0000259" key="3">
    <source>
        <dbReference type="PROSITE" id="PS50110"/>
    </source>
</evidence>
<dbReference type="RefSeq" id="WP_244549694.1">
    <property type="nucleotide sequence ID" value="NZ_FNTH01000001.1"/>
</dbReference>
<reference evidence="4 5" key="1">
    <citation type="submission" date="2016-10" db="EMBL/GenBank/DDBJ databases">
        <authorList>
            <person name="de Groot N.N."/>
        </authorList>
    </citation>
    <scope>NUCLEOTIDE SEQUENCE [LARGE SCALE GENOMIC DNA]</scope>
    <source>
        <strain evidence="4 5">MT12</strain>
    </source>
</reference>
<dbReference type="SMART" id="SM00448">
    <property type="entry name" value="REC"/>
    <property type="match status" value="1"/>
</dbReference>
<dbReference type="PANTHER" id="PTHR44591">
    <property type="entry name" value="STRESS RESPONSE REGULATOR PROTEIN 1"/>
    <property type="match status" value="1"/>
</dbReference>
<dbReference type="SUPFAM" id="SSF52172">
    <property type="entry name" value="CheY-like"/>
    <property type="match status" value="1"/>
</dbReference>
<evidence type="ECO:0000313" key="4">
    <source>
        <dbReference type="EMBL" id="SED42866.1"/>
    </source>
</evidence>
<dbReference type="InterPro" id="IPR001789">
    <property type="entry name" value="Sig_transdc_resp-reg_receiver"/>
</dbReference>
<evidence type="ECO:0000313" key="5">
    <source>
        <dbReference type="Proteomes" id="UP000198992"/>
    </source>
</evidence>
<accession>A0A1H5AKB9</accession>
<feature type="modified residue" description="4-aspartylphosphate" evidence="2">
    <location>
        <position position="59"/>
    </location>
</feature>
<gene>
    <name evidence="4" type="ORF">SAMN05444164_4722</name>
</gene>
<name>A0A1H5AKB9_9BRAD</name>
<dbReference type="InterPro" id="IPR011006">
    <property type="entry name" value="CheY-like_superfamily"/>
</dbReference>
<dbReference type="CDD" id="cd00156">
    <property type="entry name" value="REC"/>
    <property type="match status" value="1"/>
</dbReference>
<dbReference type="PROSITE" id="PS50110">
    <property type="entry name" value="RESPONSE_REGULATORY"/>
    <property type="match status" value="1"/>
</dbReference>
<dbReference type="EMBL" id="FNTH01000001">
    <property type="protein sequence ID" value="SED42866.1"/>
    <property type="molecule type" value="Genomic_DNA"/>
</dbReference>
<dbReference type="AlphaFoldDB" id="A0A1H5AKB9"/>
<dbReference type="InterPro" id="IPR050595">
    <property type="entry name" value="Bact_response_regulator"/>
</dbReference>
<keyword evidence="1 2" id="KW-0597">Phosphoprotein</keyword>
<dbReference type="Proteomes" id="UP000198992">
    <property type="component" value="Unassembled WGS sequence"/>
</dbReference>
<evidence type="ECO:0000256" key="2">
    <source>
        <dbReference type="PROSITE-ProRule" id="PRU00169"/>
    </source>
</evidence>